<protein>
    <submittedName>
        <fullName evidence="1">Uncharacterized protein</fullName>
    </submittedName>
</protein>
<name>A0A0N0GFG8_PSESX</name>
<accession>A0A0N0GFG8</accession>
<reference evidence="1 2" key="1">
    <citation type="submission" date="2015-07" db="EMBL/GenBank/DDBJ databases">
        <authorList>
            <person name="Noorani M."/>
        </authorList>
    </citation>
    <scope>NUCLEOTIDE SEQUENCE [LARGE SCALE GENOMIC DNA]</scope>
    <source>
        <strain evidence="1 2">0788_9</strain>
    </source>
</reference>
<dbReference type="AlphaFoldDB" id="A0A0N0GFG8"/>
<dbReference type="Proteomes" id="UP000037891">
    <property type="component" value="Unassembled WGS sequence"/>
</dbReference>
<evidence type="ECO:0000313" key="1">
    <source>
        <dbReference type="EMBL" id="KPC31450.1"/>
    </source>
</evidence>
<organism evidence="1 2">
    <name type="scientific">Pseudomonas syringae pv. cilantro</name>
    <dbReference type="NCBI Taxonomy" id="81035"/>
    <lineage>
        <taxon>Bacteria</taxon>
        <taxon>Pseudomonadati</taxon>
        <taxon>Pseudomonadota</taxon>
        <taxon>Gammaproteobacteria</taxon>
        <taxon>Pseudomonadales</taxon>
        <taxon>Pseudomonadaceae</taxon>
        <taxon>Pseudomonas</taxon>
        <taxon>Pseudomonas syringae</taxon>
    </lineage>
</organism>
<evidence type="ECO:0000313" key="2">
    <source>
        <dbReference type="Proteomes" id="UP000037891"/>
    </source>
</evidence>
<comment type="caution">
    <text evidence="1">The sequence shown here is derived from an EMBL/GenBank/DDBJ whole genome shotgun (WGS) entry which is preliminary data.</text>
</comment>
<dbReference type="PATRIC" id="fig|81035.3.peg.3022"/>
<dbReference type="EMBL" id="LGLN01000039">
    <property type="protein sequence ID" value="KPC31450.1"/>
    <property type="molecule type" value="Genomic_DNA"/>
</dbReference>
<gene>
    <name evidence="1" type="ORF">ABJ99_2820</name>
</gene>
<sequence>MSVQLGPVSARKPGNIVAPCLRMPADQQGLIMYRRCVAGRPSGTV</sequence>
<reference evidence="1 2" key="2">
    <citation type="submission" date="2015-10" db="EMBL/GenBank/DDBJ databases">
        <title>Comparative genomics and high-throughput reverse genetic screens identify a new phytobacterial MAMP and an Arabidopsis receptor required for immune elicitation.</title>
        <authorList>
            <person name="Mott G.A."/>
            <person name="Thakur S."/>
            <person name="Wang P.W."/>
            <person name="Desveaux D."/>
            <person name="Guttman D.S."/>
        </authorList>
    </citation>
    <scope>NUCLEOTIDE SEQUENCE [LARGE SCALE GENOMIC DNA]</scope>
    <source>
        <strain evidence="1 2">0788_9</strain>
    </source>
</reference>
<proteinExistence type="predicted"/>